<accession>A0A562RC67</accession>
<keyword evidence="1" id="KW-0732">Signal</keyword>
<gene>
    <name evidence="2" type="ORF">IP91_01985</name>
</gene>
<feature type="signal peptide" evidence="1">
    <location>
        <begin position="1"/>
        <end position="21"/>
    </location>
</feature>
<dbReference type="RefSeq" id="WP_145648826.1">
    <property type="nucleotide sequence ID" value="NZ_VLLB01000003.1"/>
</dbReference>
<evidence type="ECO:0008006" key="4">
    <source>
        <dbReference type="Google" id="ProtNLM"/>
    </source>
</evidence>
<comment type="caution">
    <text evidence="2">The sequence shown here is derived from an EMBL/GenBank/DDBJ whole genome shotgun (WGS) entry which is preliminary data.</text>
</comment>
<dbReference type="OrthoDB" id="8759910at2"/>
<proteinExistence type="predicted"/>
<evidence type="ECO:0000256" key="1">
    <source>
        <dbReference type="SAM" id="SignalP"/>
    </source>
</evidence>
<reference evidence="2 3" key="1">
    <citation type="journal article" date="2015" name="Stand. Genomic Sci.">
        <title>Genomic Encyclopedia of Bacterial and Archaeal Type Strains, Phase III: the genomes of soil and plant-associated and newly described type strains.</title>
        <authorList>
            <person name="Whitman W.B."/>
            <person name="Woyke T."/>
            <person name="Klenk H.P."/>
            <person name="Zhou Y."/>
            <person name="Lilburn T.G."/>
            <person name="Beck B.J."/>
            <person name="De Vos P."/>
            <person name="Vandamme P."/>
            <person name="Eisen J.A."/>
            <person name="Garrity G."/>
            <person name="Hugenholtz P."/>
            <person name="Kyrpides N.C."/>
        </authorList>
    </citation>
    <scope>NUCLEOTIDE SEQUENCE [LARGE SCALE GENOMIC DNA]</scope>
    <source>
        <strain evidence="2 3">CGMCC 1.10822</strain>
    </source>
</reference>
<dbReference type="PROSITE" id="PS51257">
    <property type="entry name" value="PROKAR_LIPOPROTEIN"/>
    <property type="match status" value="1"/>
</dbReference>
<evidence type="ECO:0000313" key="2">
    <source>
        <dbReference type="EMBL" id="TWI66174.1"/>
    </source>
</evidence>
<name>A0A562RC67_9BURK</name>
<protein>
    <recommendedName>
        <fullName evidence="4">Lipoprotein</fullName>
    </recommendedName>
</protein>
<evidence type="ECO:0000313" key="3">
    <source>
        <dbReference type="Proteomes" id="UP000318431"/>
    </source>
</evidence>
<keyword evidence="3" id="KW-1185">Reference proteome</keyword>
<organism evidence="2 3">
    <name type="scientific">Pseudoduganella lurida</name>
    <dbReference type="NCBI Taxonomy" id="1036180"/>
    <lineage>
        <taxon>Bacteria</taxon>
        <taxon>Pseudomonadati</taxon>
        <taxon>Pseudomonadota</taxon>
        <taxon>Betaproteobacteria</taxon>
        <taxon>Burkholderiales</taxon>
        <taxon>Oxalobacteraceae</taxon>
        <taxon>Telluria group</taxon>
        <taxon>Pseudoduganella</taxon>
    </lineage>
</organism>
<feature type="chain" id="PRO_5021721105" description="Lipoprotein" evidence="1">
    <location>
        <begin position="22"/>
        <end position="83"/>
    </location>
</feature>
<sequence length="83" mass="8828">MKHAVAAVIAAIAACLLSACAAPQEGDQVNTFNEQDVYTPTGSNIPRKTVDKDGKRIVLSKGDAQKMLQDIQQMNNGLGSNQK</sequence>
<dbReference type="Proteomes" id="UP000318431">
    <property type="component" value="Unassembled WGS sequence"/>
</dbReference>
<dbReference type="EMBL" id="VLLB01000003">
    <property type="protein sequence ID" value="TWI66174.1"/>
    <property type="molecule type" value="Genomic_DNA"/>
</dbReference>
<dbReference type="AlphaFoldDB" id="A0A562RC67"/>